<feature type="region of interest" description="Disordered" evidence="1">
    <location>
        <begin position="1"/>
        <end position="20"/>
    </location>
</feature>
<reference evidence="2 3" key="1">
    <citation type="submission" date="2017-03" db="EMBL/GenBank/DDBJ databases">
        <title>An alternative strategy for trypanosome survival in the mammalian bloodstream revealed through genome and transcriptome analysis of the ubiquitous bovine parasite Trypanosoma (Megatrypanum) theileri.</title>
        <authorList>
            <person name="Kelly S."/>
            <person name="Ivens A."/>
            <person name="Mott A."/>
            <person name="O'Neill E."/>
            <person name="Emms D."/>
            <person name="Macleod O."/>
            <person name="Voorheis P."/>
            <person name="Matthews J."/>
            <person name="Matthews K."/>
            <person name="Carrington M."/>
        </authorList>
    </citation>
    <scope>NUCLEOTIDE SEQUENCE [LARGE SCALE GENOMIC DNA]</scope>
    <source>
        <strain evidence="2">Edinburgh</strain>
    </source>
</reference>
<comment type="caution">
    <text evidence="2">The sequence shown here is derived from an EMBL/GenBank/DDBJ whole genome shotgun (WGS) entry which is preliminary data.</text>
</comment>
<feature type="compositionally biased region" description="Basic and acidic residues" evidence="1">
    <location>
        <begin position="11"/>
        <end position="20"/>
    </location>
</feature>
<organism evidence="2 3">
    <name type="scientific">Trypanosoma theileri</name>
    <dbReference type="NCBI Taxonomy" id="67003"/>
    <lineage>
        <taxon>Eukaryota</taxon>
        <taxon>Discoba</taxon>
        <taxon>Euglenozoa</taxon>
        <taxon>Kinetoplastea</taxon>
        <taxon>Metakinetoplastina</taxon>
        <taxon>Trypanosomatida</taxon>
        <taxon>Trypanosomatidae</taxon>
        <taxon>Trypanosoma</taxon>
    </lineage>
</organism>
<feature type="region of interest" description="Disordered" evidence="1">
    <location>
        <begin position="159"/>
        <end position="211"/>
    </location>
</feature>
<feature type="compositionally biased region" description="Polar residues" evidence="1">
    <location>
        <begin position="179"/>
        <end position="190"/>
    </location>
</feature>
<gene>
    <name evidence="2" type="ORF">TM35_000023720</name>
</gene>
<dbReference type="EMBL" id="NBCO01000002">
    <property type="protein sequence ID" value="ORC93046.1"/>
    <property type="molecule type" value="Genomic_DNA"/>
</dbReference>
<dbReference type="GeneID" id="39981470"/>
<proteinExistence type="predicted"/>
<feature type="compositionally biased region" description="Basic and acidic residues" evidence="1">
    <location>
        <begin position="192"/>
        <end position="205"/>
    </location>
</feature>
<feature type="compositionally biased region" description="Basic and acidic residues" evidence="1">
    <location>
        <begin position="120"/>
        <end position="129"/>
    </location>
</feature>
<feature type="non-terminal residue" evidence="2">
    <location>
        <position position="236"/>
    </location>
</feature>
<accession>A0A1X0P7X6</accession>
<feature type="region of interest" description="Disordered" evidence="1">
    <location>
        <begin position="120"/>
        <end position="144"/>
    </location>
</feature>
<sequence length="236" mass="25499">VGVAHAASAPGHEERVKEAKAKVDETLRLKAECDKVTKAAEDAAYAAQGFAVATENALETIAADPEKVEKTKSEGRKFIENTTQAAERAKEVADQTTDSARKVDDISIYFVGQAEEQMRAEEAAKDAENAARAANTAIENAETHAKRVDEAIKKLDAAVAAAAEKEKEKQVEPQPQEQTNETSLGEQQGHTEGNKTEQTQKEKQRQHYRSTFTINIHGDNLDALLNGGANNSGMAL</sequence>
<evidence type="ECO:0000256" key="1">
    <source>
        <dbReference type="SAM" id="MobiDB-lite"/>
    </source>
</evidence>
<dbReference type="Proteomes" id="UP000192257">
    <property type="component" value="Unassembled WGS sequence"/>
</dbReference>
<dbReference type="RefSeq" id="XP_028887112.1">
    <property type="nucleotide sequence ID" value="XM_029021690.1"/>
</dbReference>
<dbReference type="VEuPathDB" id="TriTrypDB:TM35_000023720"/>
<feature type="non-terminal residue" evidence="2">
    <location>
        <position position="1"/>
    </location>
</feature>
<keyword evidence="3" id="KW-1185">Reference proteome</keyword>
<evidence type="ECO:0000313" key="3">
    <source>
        <dbReference type="Proteomes" id="UP000192257"/>
    </source>
</evidence>
<evidence type="ECO:0000313" key="2">
    <source>
        <dbReference type="EMBL" id="ORC93046.1"/>
    </source>
</evidence>
<dbReference type="AlphaFoldDB" id="A0A1X0P7X6"/>
<protein>
    <submittedName>
        <fullName evidence="2">Uncharacterized protein</fullName>
    </submittedName>
</protein>
<name>A0A1X0P7X6_9TRYP</name>
<feature type="compositionally biased region" description="Low complexity" evidence="1">
    <location>
        <begin position="130"/>
        <end position="140"/>
    </location>
</feature>